<keyword evidence="3" id="KW-0325">Glycoprotein</keyword>
<dbReference type="InterPro" id="IPR036383">
    <property type="entry name" value="TSP1_rpt_sf"/>
</dbReference>
<evidence type="ECO:0000313" key="5">
    <source>
        <dbReference type="EMBL" id="KAJ4439806.1"/>
    </source>
</evidence>
<feature type="domain" description="Spondin-like TSP1" evidence="4">
    <location>
        <begin position="236"/>
        <end position="285"/>
    </location>
</feature>
<evidence type="ECO:0000256" key="1">
    <source>
        <dbReference type="ARBA" id="ARBA00022729"/>
    </source>
</evidence>
<evidence type="ECO:0000256" key="3">
    <source>
        <dbReference type="ARBA" id="ARBA00023180"/>
    </source>
</evidence>
<dbReference type="EMBL" id="JAJSOF020000017">
    <property type="protein sequence ID" value="KAJ4439806.1"/>
    <property type="molecule type" value="Genomic_DNA"/>
</dbReference>
<comment type="caution">
    <text evidence="5">The sequence shown here is derived from an EMBL/GenBank/DDBJ whole genome shotgun (WGS) entry which is preliminary data.</text>
</comment>
<dbReference type="InterPro" id="IPR000884">
    <property type="entry name" value="TSP1_rpt"/>
</dbReference>
<dbReference type="InterPro" id="IPR044004">
    <property type="entry name" value="TSP1_spondin_dom"/>
</dbReference>
<dbReference type="InterPro" id="IPR051418">
    <property type="entry name" value="Spondin/Thrombospondin_T1"/>
</dbReference>
<evidence type="ECO:0000259" key="4">
    <source>
        <dbReference type="Pfam" id="PF19028"/>
    </source>
</evidence>
<dbReference type="PANTHER" id="PTHR11311">
    <property type="entry name" value="SPONDIN"/>
    <property type="match status" value="1"/>
</dbReference>
<accession>A0ABQ8T194</accession>
<name>A0ABQ8T194_PERAM</name>
<protein>
    <recommendedName>
        <fullName evidence="4">Spondin-like TSP1 domain-containing protein</fullName>
    </recommendedName>
</protein>
<dbReference type="PANTHER" id="PTHR11311:SF30">
    <property type="entry name" value="SPONDIN-LIKE TSP1 DOMAIN-CONTAINING PROTEIN"/>
    <property type="match status" value="1"/>
</dbReference>
<dbReference type="SMART" id="SM00209">
    <property type="entry name" value="TSP1"/>
    <property type="match status" value="2"/>
</dbReference>
<keyword evidence="6" id="KW-1185">Reference proteome</keyword>
<dbReference type="SUPFAM" id="SSF82895">
    <property type="entry name" value="TSP-1 type 1 repeat"/>
    <property type="match status" value="2"/>
</dbReference>
<keyword evidence="1" id="KW-0732">Signal</keyword>
<evidence type="ECO:0000256" key="2">
    <source>
        <dbReference type="ARBA" id="ARBA00023157"/>
    </source>
</evidence>
<dbReference type="Proteomes" id="UP001148838">
    <property type="component" value="Unassembled WGS sequence"/>
</dbReference>
<proteinExistence type="predicted"/>
<keyword evidence="2" id="KW-1015">Disulfide bond</keyword>
<sequence length="420" mass="46116">MVRALAVWCYKNHRSVKVEPSLCLERSNGTAPGQSEPCFVDCQWPCVLSQWTEWTSCTQACTTRTRSRQLIADEPREFNLPTHPQRRITCMSEKLPRKYGVHSEEYLPIRTVTPNSGRNVNCLETANYAQCAGLSGSRAPCKDPALFPLVETQPCPCARYSRQPTGPWSDCILEGEGVSTSVAANGRIAHGVCGAGARYRRTECVDTEGNLMEPSLCGGQTGLEEEPCLIPCPSDCRLSEWSAWGDCSAICGPGLHNRTRQVVHSSLNGGRPCGELVEHKVCSQPCEAFRWVASGWSECQLIAADRNRGCGTGDQYRQVRCMHIDEGTGIPNEVADVYCDSVGQPPDLNACHVACPGDCVLGPWSDWSDCPQVRTAQCGVILRAVNLYIKASNSNFDIDILTLVKAYYVLIMVDVLGCKW</sequence>
<reference evidence="5 6" key="1">
    <citation type="journal article" date="2022" name="Allergy">
        <title>Genome assembly and annotation of Periplaneta americana reveal a comprehensive cockroach allergen profile.</title>
        <authorList>
            <person name="Wang L."/>
            <person name="Xiong Q."/>
            <person name="Saelim N."/>
            <person name="Wang L."/>
            <person name="Nong W."/>
            <person name="Wan A.T."/>
            <person name="Shi M."/>
            <person name="Liu X."/>
            <person name="Cao Q."/>
            <person name="Hui J.H.L."/>
            <person name="Sookrung N."/>
            <person name="Leung T.F."/>
            <person name="Tungtrongchitr A."/>
            <person name="Tsui S.K.W."/>
        </authorList>
    </citation>
    <scope>NUCLEOTIDE SEQUENCE [LARGE SCALE GENOMIC DNA]</scope>
    <source>
        <strain evidence="5">PWHHKU_190912</strain>
    </source>
</reference>
<dbReference type="Pfam" id="PF00090">
    <property type="entry name" value="TSP_1"/>
    <property type="match status" value="1"/>
</dbReference>
<organism evidence="5 6">
    <name type="scientific">Periplaneta americana</name>
    <name type="common">American cockroach</name>
    <name type="synonym">Blatta americana</name>
    <dbReference type="NCBI Taxonomy" id="6978"/>
    <lineage>
        <taxon>Eukaryota</taxon>
        <taxon>Metazoa</taxon>
        <taxon>Ecdysozoa</taxon>
        <taxon>Arthropoda</taxon>
        <taxon>Hexapoda</taxon>
        <taxon>Insecta</taxon>
        <taxon>Pterygota</taxon>
        <taxon>Neoptera</taxon>
        <taxon>Polyneoptera</taxon>
        <taxon>Dictyoptera</taxon>
        <taxon>Blattodea</taxon>
        <taxon>Blattoidea</taxon>
        <taxon>Blattidae</taxon>
        <taxon>Blattinae</taxon>
        <taxon>Periplaneta</taxon>
    </lineage>
</organism>
<gene>
    <name evidence="5" type="ORF">ANN_07934</name>
</gene>
<dbReference type="PROSITE" id="PS50092">
    <property type="entry name" value="TSP1"/>
    <property type="match status" value="2"/>
</dbReference>
<dbReference type="Pfam" id="PF19028">
    <property type="entry name" value="TSP1_spondin"/>
    <property type="match status" value="1"/>
</dbReference>
<dbReference type="Gene3D" id="2.20.100.10">
    <property type="entry name" value="Thrombospondin type-1 (TSP1) repeat"/>
    <property type="match status" value="1"/>
</dbReference>
<evidence type="ECO:0000313" key="6">
    <source>
        <dbReference type="Proteomes" id="UP001148838"/>
    </source>
</evidence>